<accession>A0A318KFE1</accession>
<dbReference type="RefSeq" id="WP_022939448.1">
    <property type="nucleotide sequence ID" value="NZ_CABKRQ010000009.1"/>
</dbReference>
<gene>
    <name evidence="1" type="ORF">DES51_11845</name>
</gene>
<comment type="caution">
    <text evidence="1">The sequence shown here is derived from an EMBL/GenBank/DDBJ whole genome shotgun (WGS) entry which is preliminary data.</text>
</comment>
<dbReference type="InterPro" id="IPR036619">
    <property type="entry name" value="NinB_sf"/>
</dbReference>
<protein>
    <submittedName>
        <fullName evidence="1">Uncharacterized protein</fullName>
    </submittedName>
</protein>
<dbReference type="Proteomes" id="UP000247612">
    <property type="component" value="Unassembled WGS sequence"/>
</dbReference>
<dbReference type="Gene3D" id="1.10.3790.10">
    <property type="entry name" value="NinB"/>
    <property type="match status" value="1"/>
</dbReference>
<name>A0A318KFE1_9FIRM</name>
<evidence type="ECO:0000313" key="1">
    <source>
        <dbReference type="EMBL" id="PXX75315.1"/>
    </source>
</evidence>
<evidence type="ECO:0000313" key="2">
    <source>
        <dbReference type="Proteomes" id="UP000247612"/>
    </source>
</evidence>
<dbReference type="STRING" id="1034346.GCA_000313565_03169"/>
<dbReference type="AlphaFoldDB" id="A0A318KFE1"/>
<organism evidence="1 2">
    <name type="scientific">Dielma fastidiosa</name>
    <dbReference type="NCBI Taxonomy" id="1034346"/>
    <lineage>
        <taxon>Bacteria</taxon>
        <taxon>Bacillati</taxon>
        <taxon>Bacillota</taxon>
        <taxon>Erysipelotrichia</taxon>
        <taxon>Erysipelotrichales</taxon>
        <taxon>Erysipelotrichaceae</taxon>
        <taxon>Dielma</taxon>
    </lineage>
</organism>
<reference evidence="1 2" key="1">
    <citation type="submission" date="2018-05" db="EMBL/GenBank/DDBJ databases">
        <title>Genomic Encyclopedia of Type Strains, Phase IV (KMG-IV): sequencing the most valuable type-strain genomes for metagenomic binning, comparative biology and taxonomic classification.</title>
        <authorList>
            <person name="Goeker M."/>
        </authorList>
    </citation>
    <scope>NUCLEOTIDE SEQUENCE [LARGE SCALE GENOMIC DNA]</scope>
    <source>
        <strain evidence="1 2">JC118</strain>
    </source>
</reference>
<sequence>MKLVGVYKRKVTDEDNNLEVTFSFQGYDSKRDCEELEKEKKYTLEINELKSKRTGLQNRYFWKLVDEIDIKINGHRKNKMNLYIQLLEMADVKSTYLQVLEEALEIVTNNFRTYKIIEHRIVNGKDTVMVKVWDGQSKFNTTEMASLIDVTLDYAEQVGVPTAFYREVL</sequence>
<dbReference type="EMBL" id="QJKH01000018">
    <property type="protein sequence ID" value="PXX75315.1"/>
    <property type="molecule type" value="Genomic_DNA"/>
</dbReference>
<proteinExistence type="predicted"/>
<keyword evidence="2" id="KW-1185">Reference proteome</keyword>